<comment type="caution">
    <text evidence="3">The sequence shown here is derived from an EMBL/GenBank/DDBJ whole genome shotgun (WGS) entry which is preliminary data.</text>
</comment>
<dbReference type="InterPro" id="IPR011049">
    <property type="entry name" value="Serralysin-like_metalloprot_C"/>
</dbReference>
<proteinExistence type="predicted"/>
<organism evidence="3 4">
    <name type="scientific">Paracoccus pacificus</name>
    <dbReference type="NCBI Taxonomy" id="1463598"/>
    <lineage>
        <taxon>Bacteria</taxon>
        <taxon>Pseudomonadati</taxon>
        <taxon>Pseudomonadota</taxon>
        <taxon>Alphaproteobacteria</taxon>
        <taxon>Rhodobacterales</taxon>
        <taxon>Paracoccaceae</taxon>
        <taxon>Paracoccus</taxon>
    </lineage>
</organism>
<accession>A0ABW4R6K0</accession>
<dbReference type="InterPro" id="IPR018511">
    <property type="entry name" value="Hemolysin-typ_Ca-bd_CS"/>
</dbReference>
<gene>
    <name evidence="3" type="ORF">ACFSCT_09275</name>
</gene>
<dbReference type="Pfam" id="PF00353">
    <property type="entry name" value="HemolysinCabind"/>
    <property type="match status" value="2"/>
</dbReference>
<dbReference type="RefSeq" id="WP_379142148.1">
    <property type="nucleotide sequence ID" value="NZ_JBHUEN010000021.1"/>
</dbReference>
<comment type="subcellular location">
    <subcellularLocation>
        <location evidence="1">Secreted</location>
    </subcellularLocation>
</comment>
<dbReference type="EMBL" id="JBHUEN010000021">
    <property type="protein sequence ID" value="MFD1881906.1"/>
    <property type="molecule type" value="Genomic_DNA"/>
</dbReference>
<dbReference type="PROSITE" id="PS00330">
    <property type="entry name" value="HEMOLYSIN_CALCIUM"/>
    <property type="match status" value="2"/>
</dbReference>
<dbReference type="SUPFAM" id="SSF51120">
    <property type="entry name" value="beta-Roll"/>
    <property type="match status" value="2"/>
</dbReference>
<keyword evidence="4" id="KW-1185">Reference proteome</keyword>
<protein>
    <submittedName>
        <fullName evidence="3">Calcium-binding protein</fullName>
    </submittedName>
</protein>
<sequence length="335" mass="34717">MPIIPFPPYPSTYIDSGTGRIGNISANGEIDRYSVTMIGGLDYVINVVGYTSIFIPGASPLNDPEISLEKWNWFPLPGGWDTVGTDDDGGAGLNSRLAYTPTSTGTYRLNVFEHNNDATGLYRASLSVGFGRSLGESIEGTSRNDMVDGRGGNDTIYGMDGDDRLWGNSGNDLLGGATGRDQLRGGYGNDTLLGATDNDILRGGSGDDRIVGGGGVDNLAGGTGADTFVFEAWQHSTSGAQDKIMAAEGAVAFEGAGVQGGDVIDISTIDADLTTPGNQAFSFGGIGKGQLRVVDYGAWSLVQGNIDNDGAAEVAILIGDDGVAAAAYNQNDFIL</sequence>
<evidence type="ECO:0000256" key="2">
    <source>
        <dbReference type="ARBA" id="ARBA00022525"/>
    </source>
</evidence>
<evidence type="ECO:0000256" key="1">
    <source>
        <dbReference type="ARBA" id="ARBA00004613"/>
    </source>
</evidence>
<reference evidence="4" key="1">
    <citation type="journal article" date="2019" name="Int. J. Syst. Evol. Microbiol.">
        <title>The Global Catalogue of Microorganisms (GCM) 10K type strain sequencing project: providing services to taxonomists for standard genome sequencing and annotation.</title>
        <authorList>
            <consortium name="The Broad Institute Genomics Platform"/>
            <consortium name="The Broad Institute Genome Sequencing Center for Infectious Disease"/>
            <person name="Wu L."/>
            <person name="Ma J."/>
        </authorList>
    </citation>
    <scope>NUCLEOTIDE SEQUENCE [LARGE SCALE GENOMIC DNA]</scope>
    <source>
        <strain evidence="4">CCUG 56029</strain>
    </source>
</reference>
<dbReference type="InterPro" id="IPR001343">
    <property type="entry name" value="Hemolysn_Ca-bd"/>
</dbReference>
<dbReference type="Proteomes" id="UP001597213">
    <property type="component" value="Unassembled WGS sequence"/>
</dbReference>
<keyword evidence="2" id="KW-0964">Secreted</keyword>
<dbReference type="InterPro" id="IPR050557">
    <property type="entry name" value="RTX_toxin/Mannuronan_C5-epim"/>
</dbReference>
<dbReference type="Gene3D" id="2.150.10.10">
    <property type="entry name" value="Serralysin-like metalloprotease, C-terminal"/>
    <property type="match status" value="1"/>
</dbReference>
<evidence type="ECO:0000313" key="3">
    <source>
        <dbReference type="EMBL" id="MFD1881906.1"/>
    </source>
</evidence>
<dbReference type="PANTHER" id="PTHR38340">
    <property type="entry name" value="S-LAYER PROTEIN"/>
    <property type="match status" value="1"/>
</dbReference>
<dbReference type="PANTHER" id="PTHR38340:SF1">
    <property type="entry name" value="S-LAYER PROTEIN"/>
    <property type="match status" value="1"/>
</dbReference>
<evidence type="ECO:0000313" key="4">
    <source>
        <dbReference type="Proteomes" id="UP001597213"/>
    </source>
</evidence>
<name>A0ABW4R6K0_9RHOB</name>
<dbReference type="PRINTS" id="PR00313">
    <property type="entry name" value="CABNDNGRPT"/>
</dbReference>